<keyword evidence="1" id="KW-1133">Transmembrane helix</keyword>
<dbReference type="Pfam" id="PF00499">
    <property type="entry name" value="Oxidored_q3"/>
    <property type="match status" value="1"/>
</dbReference>
<dbReference type="InterPro" id="IPR001457">
    <property type="entry name" value="NADH_UbQ/plastoQ_OxRdtase_su6"/>
</dbReference>
<dbReference type="GO" id="GO:0008137">
    <property type="term" value="F:NADH dehydrogenase (ubiquinone) activity"/>
    <property type="evidence" value="ECO:0007669"/>
    <property type="project" value="InterPro"/>
</dbReference>
<evidence type="ECO:0008006" key="3">
    <source>
        <dbReference type="Google" id="ProtNLM"/>
    </source>
</evidence>
<evidence type="ECO:0000256" key="1">
    <source>
        <dbReference type="SAM" id="Phobius"/>
    </source>
</evidence>
<feature type="non-terminal residue" evidence="2">
    <location>
        <position position="91"/>
    </location>
</feature>
<organism evidence="2">
    <name type="scientific">marine metagenome</name>
    <dbReference type="NCBI Taxonomy" id="408172"/>
    <lineage>
        <taxon>unclassified sequences</taxon>
        <taxon>metagenomes</taxon>
        <taxon>ecological metagenomes</taxon>
    </lineage>
</organism>
<name>A0A382XJV2_9ZZZZ</name>
<dbReference type="PANTHER" id="PTHR33269">
    <property type="entry name" value="NADH-UBIQUINONE OXIDOREDUCTASE CHAIN 6"/>
    <property type="match status" value="1"/>
</dbReference>
<sequence length="91" mass="9636">MNLSLVDFLFYVFATISVGGGLAVILSRNPVTAAMFMILSLVGVASLFVLLEAFFLAVLQVLVYAGAVMVLFLFIIMLMDVGPDSGKGTAL</sequence>
<keyword evidence="1" id="KW-0812">Transmembrane</keyword>
<protein>
    <recommendedName>
        <fullName evidence="3">NADH-quinone oxidoreductase subunit J</fullName>
    </recommendedName>
</protein>
<reference evidence="2" key="1">
    <citation type="submission" date="2018-05" db="EMBL/GenBank/DDBJ databases">
        <authorList>
            <person name="Lanie J.A."/>
            <person name="Ng W.-L."/>
            <person name="Kazmierczak K.M."/>
            <person name="Andrzejewski T.M."/>
            <person name="Davidsen T.M."/>
            <person name="Wayne K.J."/>
            <person name="Tettelin H."/>
            <person name="Glass J.I."/>
            <person name="Rusch D."/>
            <person name="Podicherti R."/>
            <person name="Tsui H.-C.T."/>
            <person name="Winkler M.E."/>
        </authorList>
    </citation>
    <scope>NUCLEOTIDE SEQUENCE</scope>
</reference>
<evidence type="ECO:0000313" key="2">
    <source>
        <dbReference type="EMBL" id="SVD71427.1"/>
    </source>
</evidence>
<feature type="transmembrane region" description="Helical" evidence="1">
    <location>
        <begin position="33"/>
        <end position="55"/>
    </location>
</feature>
<dbReference type="AlphaFoldDB" id="A0A382XJV2"/>
<dbReference type="PANTHER" id="PTHR33269:SF17">
    <property type="entry name" value="NADH-UBIQUINONE OXIDOREDUCTASE CHAIN 6"/>
    <property type="match status" value="1"/>
</dbReference>
<proteinExistence type="predicted"/>
<accession>A0A382XJV2</accession>
<dbReference type="Gene3D" id="1.20.120.1200">
    <property type="entry name" value="NADH-ubiquinone/plastoquinone oxidoreductase chain 6, subunit NuoJ"/>
    <property type="match status" value="1"/>
</dbReference>
<dbReference type="InterPro" id="IPR042106">
    <property type="entry name" value="Nuo/plastoQ_OxRdtase_6_NuoJ"/>
</dbReference>
<keyword evidence="1" id="KW-0472">Membrane</keyword>
<dbReference type="EMBL" id="UINC01168409">
    <property type="protein sequence ID" value="SVD71427.1"/>
    <property type="molecule type" value="Genomic_DNA"/>
</dbReference>
<feature type="transmembrane region" description="Helical" evidence="1">
    <location>
        <begin position="61"/>
        <end position="79"/>
    </location>
</feature>
<gene>
    <name evidence="2" type="ORF">METZ01_LOCUS424281</name>
</gene>
<feature type="transmembrane region" description="Helical" evidence="1">
    <location>
        <begin position="6"/>
        <end position="26"/>
    </location>
</feature>